<dbReference type="AlphaFoldDB" id="A0AAV7TDZ9"/>
<organism evidence="1 2">
    <name type="scientific">Pleurodeles waltl</name>
    <name type="common">Iberian ribbed newt</name>
    <dbReference type="NCBI Taxonomy" id="8319"/>
    <lineage>
        <taxon>Eukaryota</taxon>
        <taxon>Metazoa</taxon>
        <taxon>Chordata</taxon>
        <taxon>Craniata</taxon>
        <taxon>Vertebrata</taxon>
        <taxon>Euteleostomi</taxon>
        <taxon>Amphibia</taxon>
        <taxon>Batrachia</taxon>
        <taxon>Caudata</taxon>
        <taxon>Salamandroidea</taxon>
        <taxon>Salamandridae</taxon>
        <taxon>Pleurodelinae</taxon>
        <taxon>Pleurodeles</taxon>
    </lineage>
</organism>
<keyword evidence="2" id="KW-1185">Reference proteome</keyword>
<proteinExistence type="predicted"/>
<dbReference type="EMBL" id="JANPWB010000007">
    <property type="protein sequence ID" value="KAJ1174083.1"/>
    <property type="molecule type" value="Genomic_DNA"/>
</dbReference>
<comment type="caution">
    <text evidence="1">The sequence shown here is derived from an EMBL/GenBank/DDBJ whole genome shotgun (WGS) entry which is preliminary data.</text>
</comment>
<accession>A0AAV7TDZ9</accession>
<evidence type="ECO:0000313" key="1">
    <source>
        <dbReference type="EMBL" id="KAJ1174083.1"/>
    </source>
</evidence>
<reference evidence="1" key="1">
    <citation type="journal article" date="2022" name="bioRxiv">
        <title>Sequencing and chromosome-scale assembly of the giantPleurodeles waltlgenome.</title>
        <authorList>
            <person name="Brown T."/>
            <person name="Elewa A."/>
            <person name="Iarovenko S."/>
            <person name="Subramanian E."/>
            <person name="Araus A.J."/>
            <person name="Petzold A."/>
            <person name="Susuki M."/>
            <person name="Suzuki K.-i.T."/>
            <person name="Hayashi T."/>
            <person name="Toyoda A."/>
            <person name="Oliveira C."/>
            <person name="Osipova E."/>
            <person name="Leigh N.D."/>
            <person name="Simon A."/>
            <person name="Yun M.H."/>
        </authorList>
    </citation>
    <scope>NUCLEOTIDE SEQUENCE</scope>
    <source>
        <strain evidence="1">20211129_DDA</strain>
        <tissue evidence="1">Liver</tissue>
    </source>
</reference>
<gene>
    <name evidence="1" type="ORF">NDU88_005906</name>
</gene>
<name>A0AAV7TDZ9_PLEWA</name>
<dbReference type="Proteomes" id="UP001066276">
    <property type="component" value="Chromosome 4_1"/>
</dbReference>
<sequence>MLPLKRVAWGAWLQAQDGECLIHRLWARTFQYAVHWAESLQFCVLDLASVMAGSAGIQRNTLKCSPVRTDDQGIRLLSHAVMDCGPLCLGQGGANEEADPEGTVPGLHDAWRPWCCIATCGLGGIEPRQSL</sequence>
<protein>
    <submittedName>
        <fullName evidence="1">Uncharacterized protein</fullName>
    </submittedName>
</protein>
<evidence type="ECO:0000313" key="2">
    <source>
        <dbReference type="Proteomes" id="UP001066276"/>
    </source>
</evidence>